<evidence type="ECO:0000256" key="4">
    <source>
        <dbReference type="SAM" id="Phobius"/>
    </source>
</evidence>
<dbReference type="SUPFAM" id="SSF53822">
    <property type="entry name" value="Periplasmic binding protein-like I"/>
    <property type="match status" value="1"/>
</dbReference>
<dbReference type="CDD" id="cd06314">
    <property type="entry name" value="PBP1_tmGBP"/>
    <property type="match status" value="1"/>
</dbReference>
<comment type="subcellular location">
    <subcellularLocation>
        <location evidence="1">Cell envelope</location>
    </subcellularLocation>
</comment>
<evidence type="ECO:0000259" key="5">
    <source>
        <dbReference type="Pfam" id="PF13407"/>
    </source>
</evidence>
<comment type="caution">
    <text evidence="6">The sequence shown here is derived from an EMBL/GenBank/DDBJ whole genome shotgun (WGS) entry which is preliminary data.</text>
</comment>
<dbReference type="Proteomes" id="UP000267430">
    <property type="component" value="Unassembled WGS sequence"/>
</dbReference>
<dbReference type="GO" id="GO:0030246">
    <property type="term" value="F:carbohydrate binding"/>
    <property type="evidence" value="ECO:0007669"/>
    <property type="project" value="UniProtKB-ARBA"/>
</dbReference>
<evidence type="ECO:0000313" key="7">
    <source>
        <dbReference type="Proteomes" id="UP000267430"/>
    </source>
</evidence>
<gene>
    <name evidence="6" type="ORF">ELQ35_01125</name>
</gene>
<evidence type="ECO:0000256" key="3">
    <source>
        <dbReference type="ARBA" id="ARBA00022729"/>
    </source>
</evidence>
<dbReference type="InterPro" id="IPR028082">
    <property type="entry name" value="Peripla_BP_I"/>
</dbReference>
<keyword evidence="4" id="KW-0812">Transmembrane</keyword>
<comment type="similarity">
    <text evidence="2">Belongs to the bacterial solute-binding protein 2 family.</text>
</comment>
<feature type="domain" description="Periplasmic binding protein" evidence="5">
    <location>
        <begin position="46"/>
        <end position="301"/>
    </location>
</feature>
<organism evidence="6 7">
    <name type="scientific">Peribacillus cavernae</name>
    <dbReference type="NCBI Taxonomy" id="1674310"/>
    <lineage>
        <taxon>Bacteria</taxon>
        <taxon>Bacillati</taxon>
        <taxon>Bacillota</taxon>
        <taxon>Bacilli</taxon>
        <taxon>Bacillales</taxon>
        <taxon>Bacillaceae</taxon>
        <taxon>Peribacillus</taxon>
    </lineage>
</organism>
<sequence>MTMKRSVYFLLLLLFALNLFFMLYYGKETFQVQERVDPPHAYDYHFVLISEEIDNEYWRLIEKGARDAAKKNNVYLEYLGPKQVDNVEQLKFIDKAIAGKVDGMMVQGVAGPVFAQLVNKAFERGISVVTVDTDVADSERRAYVGSDNYQAGVIAGNALIKDTKGKQYVGIVTGRYEASNQQLRIKGFKDAIKQEHRIELVDMEESNITKSGALQATYDLLRAHPYLTAFYGTSAIDASGIAQVVNQFQLEPRPYIIGFDILPQTLSLLEKGFIDATVAQYPYEMGYQAVEALLQIKQGEKSKALQYTQTKVIHRDEIPAVHNREPNE</sequence>
<protein>
    <submittedName>
        <fullName evidence="6">Sugar ABC transporter substrate-binding protein</fullName>
    </submittedName>
</protein>
<evidence type="ECO:0000256" key="2">
    <source>
        <dbReference type="ARBA" id="ARBA00007639"/>
    </source>
</evidence>
<evidence type="ECO:0000313" key="6">
    <source>
        <dbReference type="EMBL" id="RUQ32721.1"/>
    </source>
</evidence>
<evidence type="ECO:0000256" key="1">
    <source>
        <dbReference type="ARBA" id="ARBA00004196"/>
    </source>
</evidence>
<feature type="transmembrane region" description="Helical" evidence="4">
    <location>
        <begin position="7"/>
        <end position="26"/>
    </location>
</feature>
<keyword evidence="4" id="KW-0472">Membrane</keyword>
<reference evidence="6 7" key="1">
    <citation type="submission" date="2018-12" db="EMBL/GenBank/DDBJ databases">
        <title>Bacillus chawlae sp. nov., Bacillus glennii sp. nov., and Bacillus saganii sp. nov. Isolated from the Vehicle Assembly Building at Kennedy Space Center where the Viking Spacecraft were Assembled.</title>
        <authorList>
            <person name="Seuylemezian A."/>
            <person name="Vaishampayan P."/>
        </authorList>
    </citation>
    <scope>NUCLEOTIDE SEQUENCE [LARGE SCALE GENOMIC DNA]</scope>
    <source>
        <strain evidence="6 7">L5</strain>
    </source>
</reference>
<dbReference type="InterPro" id="IPR025997">
    <property type="entry name" value="SBP_2_dom"/>
</dbReference>
<keyword evidence="4" id="KW-1133">Transmembrane helix</keyword>
<keyword evidence="7" id="KW-1185">Reference proteome</keyword>
<dbReference type="AlphaFoldDB" id="A0A3S0WCX2"/>
<dbReference type="GO" id="GO:0030313">
    <property type="term" value="C:cell envelope"/>
    <property type="evidence" value="ECO:0007669"/>
    <property type="project" value="UniProtKB-SubCell"/>
</dbReference>
<name>A0A3S0WCX2_9BACI</name>
<accession>A0A3S0WCX2</accession>
<dbReference type="PANTHER" id="PTHR46847">
    <property type="entry name" value="D-ALLOSE-BINDING PERIPLASMIC PROTEIN-RELATED"/>
    <property type="match status" value="1"/>
</dbReference>
<dbReference type="PANTHER" id="PTHR46847:SF1">
    <property type="entry name" value="D-ALLOSE-BINDING PERIPLASMIC PROTEIN-RELATED"/>
    <property type="match status" value="1"/>
</dbReference>
<dbReference type="EMBL" id="RYZZ01000001">
    <property type="protein sequence ID" value="RUQ32721.1"/>
    <property type="molecule type" value="Genomic_DNA"/>
</dbReference>
<keyword evidence="3" id="KW-0732">Signal</keyword>
<proteinExistence type="inferred from homology"/>
<dbReference type="Pfam" id="PF13407">
    <property type="entry name" value="Peripla_BP_4"/>
    <property type="match status" value="1"/>
</dbReference>
<dbReference type="Gene3D" id="3.40.50.2300">
    <property type="match status" value="2"/>
</dbReference>
<dbReference type="OrthoDB" id="6196975at2"/>